<dbReference type="PANTHER" id="PTHR33254:SF4">
    <property type="entry name" value="4-HYDROXY-4-METHYL-2-OXOGLUTARATE ALDOLASE 3-RELATED"/>
    <property type="match status" value="1"/>
</dbReference>
<dbReference type="Gene3D" id="3.50.30.40">
    <property type="entry name" value="Ribonuclease E inhibitor RraA/RraA-like"/>
    <property type="match status" value="1"/>
</dbReference>
<comment type="cofactor">
    <cofactor evidence="1">
        <name>a divalent metal cation</name>
        <dbReference type="ChEBI" id="CHEBI:60240"/>
    </cofactor>
</comment>
<keyword evidence="5" id="KW-0479">Metal-binding</keyword>
<dbReference type="GO" id="GO:0046872">
    <property type="term" value="F:metal ion binding"/>
    <property type="evidence" value="ECO:0007669"/>
    <property type="project" value="UniProtKB-KW"/>
</dbReference>
<evidence type="ECO:0000256" key="2">
    <source>
        <dbReference type="ARBA" id="ARBA00016549"/>
    </source>
</evidence>
<comment type="caution">
    <text evidence="6">The sequence shown here is derived from an EMBL/GenBank/DDBJ whole genome shotgun (WGS) entry which is preliminary data.</text>
</comment>
<evidence type="ECO:0000256" key="3">
    <source>
        <dbReference type="ARBA" id="ARBA00029596"/>
    </source>
</evidence>
<keyword evidence="5" id="KW-0460">Magnesium</keyword>
<dbReference type="AlphaFoldDB" id="A0A0R2RJN1"/>
<organism evidence="6 7">
    <name type="scientific">Verrucomicrobia subdivision 6 bacterium BACL9 MAG-120507-bin52</name>
    <dbReference type="NCBI Taxonomy" id="1655590"/>
    <lineage>
        <taxon>Bacteria</taxon>
        <taxon>Pseudomonadati</taxon>
        <taxon>Verrucomicrobiota</taxon>
        <taxon>Verrucomicrobiia</taxon>
        <taxon>Verrucomicrobiales</taxon>
        <taxon>Verrucomicrobia subdivision 6</taxon>
    </lineage>
</organism>
<dbReference type="InterPro" id="IPR036704">
    <property type="entry name" value="RraA/RraA-like_sf"/>
</dbReference>
<feature type="binding site" evidence="5">
    <location>
        <position position="66"/>
    </location>
    <ligand>
        <name>Mg(2+)</name>
        <dbReference type="ChEBI" id="CHEBI:18420"/>
    </ligand>
</feature>
<evidence type="ECO:0000256" key="1">
    <source>
        <dbReference type="ARBA" id="ARBA00001968"/>
    </source>
</evidence>
<dbReference type="CDD" id="cd16841">
    <property type="entry name" value="RraA_family"/>
    <property type="match status" value="1"/>
</dbReference>
<evidence type="ECO:0000313" key="6">
    <source>
        <dbReference type="EMBL" id="KRO62936.1"/>
    </source>
</evidence>
<protein>
    <recommendedName>
        <fullName evidence="2">Putative 4-hydroxy-4-methyl-2-oxoglutarate aldolase</fullName>
    </recommendedName>
    <alternativeName>
        <fullName evidence="3">Regulator of ribonuclease activity homolog</fullName>
    </alternativeName>
    <alternativeName>
        <fullName evidence="4">RraA-like protein</fullName>
    </alternativeName>
</protein>
<gene>
    <name evidence="6" type="ORF">ABR82_08800</name>
</gene>
<name>A0A0R2RJN1_9BACT</name>
<dbReference type="EMBL" id="LIBO01000020">
    <property type="protein sequence ID" value="KRO62936.1"/>
    <property type="molecule type" value="Genomic_DNA"/>
</dbReference>
<dbReference type="SUPFAM" id="SSF89562">
    <property type="entry name" value="RraA-like"/>
    <property type="match status" value="1"/>
</dbReference>
<evidence type="ECO:0000256" key="4">
    <source>
        <dbReference type="ARBA" id="ARBA00030169"/>
    </source>
</evidence>
<dbReference type="Proteomes" id="UP000051269">
    <property type="component" value="Unassembled WGS sequence"/>
</dbReference>
<comment type="cofactor">
    <cofactor evidence="5">
        <name>Mg(2+)</name>
        <dbReference type="ChEBI" id="CHEBI:18420"/>
    </cofactor>
</comment>
<accession>A0A0R2RJN1</accession>
<dbReference type="PANTHER" id="PTHR33254">
    <property type="entry name" value="4-HYDROXY-4-METHYL-2-OXOGLUTARATE ALDOLASE 3-RELATED"/>
    <property type="match status" value="1"/>
</dbReference>
<feature type="binding site" evidence="5">
    <location>
        <position position="65"/>
    </location>
    <ligand>
        <name>substrate</name>
    </ligand>
</feature>
<dbReference type="InterPro" id="IPR005493">
    <property type="entry name" value="RraA/RraA-like"/>
</dbReference>
<proteinExistence type="predicted"/>
<evidence type="ECO:0000313" key="7">
    <source>
        <dbReference type="Proteomes" id="UP000051269"/>
    </source>
</evidence>
<reference evidence="6 7" key="1">
    <citation type="submission" date="2015-10" db="EMBL/GenBank/DDBJ databases">
        <title>Metagenome-Assembled Genomes uncover a global brackish microbiome.</title>
        <authorList>
            <person name="Hugerth L.W."/>
            <person name="Larsson J."/>
            <person name="Alneberg J."/>
            <person name="Lindh M.V."/>
            <person name="Legrand C."/>
            <person name="Pinhassi J."/>
            <person name="Andersson A.F."/>
        </authorList>
    </citation>
    <scope>NUCLEOTIDE SEQUENCE [LARGE SCALE GENOMIC DNA]</scope>
    <source>
        <strain evidence="6">BACL18 MAG-120507-bin52</strain>
    </source>
</reference>
<sequence>MPTSLLPDDGHTTLMEPPKMLSRAPAGSVVICQPNDDTLAHMGELSAETFVYKGVRGYLCDGGCRDTVRILETGLRVWFRYHTPRDVVGRWVPDGFGEPIVIGGVSIRTGDYLMADRDGALVIPQEIIAEVTDKVEEVLRTENKVRTAILQGVDPVEAYLKHRKF</sequence>
<evidence type="ECO:0000256" key="5">
    <source>
        <dbReference type="PIRSR" id="PIRSR605493-1"/>
    </source>
</evidence>
<dbReference type="Pfam" id="PF03737">
    <property type="entry name" value="RraA-like"/>
    <property type="match status" value="1"/>
</dbReference>